<dbReference type="InterPro" id="IPR050797">
    <property type="entry name" value="Carb_Metab_Trans_Reg"/>
</dbReference>
<dbReference type="AlphaFoldDB" id="A0A395M550"/>
<dbReference type="GO" id="GO:0006351">
    <property type="term" value="P:DNA-templated transcription"/>
    <property type="evidence" value="ECO:0007669"/>
    <property type="project" value="InterPro"/>
</dbReference>
<dbReference type="PANTHER" id="PTHR31668:SF4">
    <property type="entry name" value="TRANSCRIPTIONAL ACTIVATOR PROTEIN DAL81"/>
    <property type="match status" value="1"/>
</dbReference>
<evidence type="ECO:0000313" key="5">
    <source>
        <dbReference type="Proteomes" id="UP000265631"/>
    </source>
</evidence>
<dbReference type="GO" id="GO:0008270">
    <property type="term" value="F:zinc ion binding"/>
    <property type="evidence" value="ECO:0007669"/>
    <property type="project" value="InterPro"/>
</dbReference>
<feature type="domain" description="Xylanolytic transcriptional activator regulatory" evidence="3">
    <location>
        <begin position="282"/>
        <end position="354"/>
    </location>
</feature>
<dbReference type="Pfam" id="PF04082">
    <property type="entry name" value="Fungal_trans"/>
    <property type="match status" value="1"/>
</dbReference>
<sequence>MHTPLNAPLPSSPVAQPHHRTEPSILPEIFPVAVDVPIRADDQSQQWSTAVPTPINTILPAQSPLTQISQSLENMQGYRYQLCGVSSNADPWLLRHCKFDDYGFQKFFNVHFRNAGGVPTRQLIPAHFAVTQQDATSIENEAAQDQNLRAELATMVPLNHGQRLLRLFMKRVFPILPILSRSHLGLGKEQDIPEPHVLGRIPAHLLAAIYATAFSFAAEDDYLSLTAAHEKPPISKLWQFVHRLVIKDSPYPQLSILQAGILYIHRQIENSQRDVVAEAASIWSLMGMMVGVANSLGLNLECRLFGLPDYEKRIRRRLWWAIYNEDKWISLTFGRPPYIRSSEWDVSQLVNSDFMTPYAGSNPGSKVEDTFKSMTSLAVIAESVQEKLYSLRASQNLAEDISASVEIAKPLLQSLRTWRESLPMLTSGSSVREMSAGGPERLPSTIYHAYLVLLLYIWRALLRTTVRSSDPPQVIHIQDMSESATNIFRDFDWGFDYLPAIEVPANESLGENSTVVIELYEAAISCATSITDFMSSLDYAAYSQFWYSYRLLIAWRSAALVRVGRSGEIPDTASSHTTPTSGFGK</sequence>
<dbReference type="PANTHER" id="PTHR31668">
    <property type="entry name" value="GLUCOSE TRANSPORT TRANSCRIPTION REGULATOR RGT1-RELATED-RELATED"/>
    <property type="match status" value="1"/>
</dbReference>
<evidence type="ECO:0000259" key="3">
    <source>
        <dbReference type="SMART" id="SM00906"/>
    </source>
</evidence>
<feature type="region of interest" description="Disordered" evidence="2">
    <location>
        <begin position="1"/>
        <end position="20"/>
    </location>
</feature>
<proteinExistence type="predicted"/>
<keyword evidence="5" id="KW-1185">Reference proteome</keyword>
<dbReference type="GO" id="GO:0005634">
    <property type="term" value="C:nucleus"/>
    <property type="evidence" value="ECO:0007669"/>
    <property type="project" value="TreeGrafter"/>
</dbReference>
<dbReference type="GO" id="GO:0003677">
    <property type="term" value="F:DNA binding"/>
    <property type="evidence" value="ECO:0007669"/>
    <property type="project" value="InterPro"/>
</dbReference>
<dbReference type="SMART" id="SM00906">
    <property type="entry name" value="Fungal_trans"/>
    <property type="match status" value="1"/>
</dbReference>
<evidence type="ECO:0000256" key="1">
    <source>
        <dbReference type="ARBA" id="ARBA00023242"/>
    </source>
</evidence>
<dbReference type="CDD" id="cd12148">
    <property type="entry name" value="fungal_TF_MHR"/>
    <property type="match status" value="1"/>
</dbReference>
<protein>
    <submittedName>
        <fullName evidence="4">Fungal specific transcription factor</fullName>
    </submittedName>
</protein>
<comment type="caution">
    <text evidence="4">The sequence shown here is derived from an EMBL/GenBank/DDBJ whole genome shotgun (WGS) entry which is preliminary data.</text>
</comment>
<dbReference type="GO" id="GO:0001080">
    <property type="term" value="P:nitrogen catabolite activation of transcription from RNA polymerase II promoter"/>
    <property type="evidence" value="ECO:0007669"/>
    <property type="project" value="TreeGrafter"/>
</dbReference>
<dbReference type="InterPro" id="IPR007219">
    <property type="entry name" value="XnlR_reg_dom"/>
</dbReference>
<dbReference type="STRING" id="2594813.A0A395M550"/>
<accession>A0A395M550</accession>
<gene>
    <name evidence="4" type="ORF">FIE12Z_12787</name>
</gene>
<keyword evidence="1" id="KW-0539">Nucleus</keyword>
<organism evidence="4 5">
    <name type="scientific">Fusarium flagelliforme</name>
    <dbReference type="NCBI Taxonomy" id="2675880"/>
    <lineage>
        <taxon>Eukaryota</taxon>
        <taxon>Fungi</taxon>
        <taxon>Dikarya</taxon>
        <taxon>Ascomycota</taxon>
        <taxon>Pezizomycotina</taxon>
        <taxon>Sordariomycetes</taxon>
        <taxon>Hypocreomycetidae</taxon>
        <taxon>Hypocreales</taxon>
        <taxon>Nectriaceae</taxon>
        <taxon>Fusarium</taxon>
        <taxon>Fusarium incarnatum-equiseti species complex</taxon>
    </lineage>
</organism>
<evidence type="ECO:0000256" key="2">
    <source>
        <dbReference type="SAM" id="MobiDB-lite"/>
    </source>
</evidence>
<dbReference type="Proteomes" id="UP000265631">
    <property type="component" value="Unassembled WGS sequence"/>
</dbReference>
<reference evidence="4 5" key="1">
    <citation type="journal article" date="2018" name="PLoS Pathog.">
        <title>Evolution of structural diversity of trichothecenes, a family of toxins produced by plant pathogenic and entomopathogenic fungi.</title>
        <authorList>
            <person name="Proctor R.H."/>
            <person name="McCormick S.P."/>
            <person name="Kim H.S."/>
            <person name="Cardoza R.E."/>
            <person name="Stanley A.M."/>
            <person name="Lindo L."/>
            <person name="Kelly A."/>
            <person name="Brown D.W."/>
            <person name="Lee T."/>
            <person name="Vaughan M.M."/>
            <person name="Alexander N.J."/>
            <person name="Busman M."/>
            <person name="Gutierrez S."/>
        </authorList>
    </citation>
    <scope>NUCLEOTIDE SEQUENCE [LARGE SCALE GENOMIC DNA]</scope>
    <source>
        <strain evidence="4 5">NRRL 13405</strain>
    </source>
</reference>
<evidence type="ECO:0000313" key="4">
    <source>
        <dbReference type="EMBL" id="RFN42549.1"/>
    </source>
</evidence>
<name>A0A395M550_9HYPO</name>
<dbReference type="EMBL" id="PXXK01000719">
    <property type="protein sequence ID" value="RFN42549.1"/>
    <property type="molecule type" value="Genomic_DNA"/>
</dbReference>